<accession>A0AAE8XE01</accession>
<organism evidence="1 2">
    <name type="scientific">Pseudomonas phage M5.1</name>
    <dbReference type="NCBI Taxonomy" id="2873460"/>
    <lineage>
        <taxon>Viruses</taxon>
        <taxon>Duplodnaviria</taxon>
        <taxon>Heunggongvirae</taxon>
        <taxon>Uroviricota</taxon>
        <taxon>Caudoviricetes</taxon>
        <taxon>Vandenendeviridae</taxon>
        <taxon>Gorskivirinae</taxon>
        <taxon>Kremarvirus</taxon>
        <taxon>Kremarvirus M51</taxon>
    </lineage>
</organism>
<name>A0AAE8XE01_9CAUD</name>
<dbReference type="RefSeq" id="YP_010766589.1">
    <property type="nucleotide sequence ID" value="NC_073680.1"/>
</dbReference>
<dbReference type="GeneID" id="80266268"/>
<dbReference type="EMBL" id="MZ826350">
    <property type="protein sequence ID" value="UAV89638.1"/>
    <property type="molecule type" value="Genomic_DNA"/>
</dbReference>
<evidence type="ECO:0000313" key="2">
    <source>
        <dbReference type="Proteomes" id="UP000828412"/>
    </source>
</evidence>
<keyword evidence="2" id="KW-1185">Reference proteome</keyword>
<reference evidence="1 2" key="1">
    <citation type="submission" date="2021-08" db="EMBL/GenBank/DDBJ databases">
        <authorList>
            <person name="DeCurzio J.M.K."/>
            <person name="Krukonis G.P."/>
            <person name="Delesalle V.A."/>
        </authorList>
    </citation>
    <scope>NUCLEOTIDE SEQUENCE [LARGE SCALE GENOMIC DNA]</scope>
</reference>
<evidence type="ECO:0000313" key="1">
    <source>
        <dbReference type="EMBL" id="UAV89638.1"/>
    </source>
</evidence>
<sequence length="78" mass="8870">MSIVAISMRSESGDDYLSLFTDIQSPADLAQRLQEEFGDEFAFLYVECVCTDDETEQAMRQEVVARIEEAQEGEDFYG</sequence>
<protein>
    <submittedName>
        <fullName evidence="1">Uncharacterized protein</fullName>
    </submittedName>
</protein>
<proteinExistence type="predicted"/>
<dbReference type="KEGG" id="vg:80266268"/>
<dbReference type="Proteomes" id="UP000828412">
    <property type="component" value="Segment"/>
</dbReference>
<gene>
    <name evidence="1" type="primary">37</name>
    <name evidence="1" type="ORF">M51_37</name>
</gene>